<reference evidence="1" key="2">
    <citation type="submission" date="2023-01" db="EMBL/GenBank/DDBJ databases">
        <title>Draft genome sequence of Portibacter lacus strain NBRC 108769.</title>
        <authorList>
            <person name="Sun Q."/>
            <person name="Mori K."/>
        </authorList>
    </citation>
    <scope>NUCLEOTIDE SEQUENCE</scope>
    <source>
        <strain evidence="1">NBRC 108769</strain>
    </source>
</reference>
<sequence length="436" mass="51052">MFVVFAKANAQTSNIDAVNSYIDFNNECTHGMLIVHRLLENFNQDVNKFVDLESHQINFYSNKDLPRNIFEDTDHWFYEKTPYEWYAELASLDLSAEWKQPLNTTASKMRQDITAINQIRFEAEQFITENDLSDRKSQEEIYKILEKGVTLFENFYKNQKVLKSQIETFAQRQKAERNDFENVHEQAYQMLESLRYKNDDNWADGIQVLEGAISSGDLKGEMKDKLNKFLLGAKEFIQTATVDAEYKLYGKYYFYHNSKLLNYVNRYGNGYANAYNESIDRKKQFKLLEIPHFYQVIYPVKWMENVPLASMDPMIQEIPDQLKERKINLSKNIIYVESDVVELEIFDHQMIDGDIVSVNFNGDWILEDFPIKGKPYPLKVKLNANGKNFLLLHAINLGKKPPNTMAVRYVYKGQKQTVVLSSDLDESEVIELKIVK</sequence>
<organism evidence="1 2">
    <name type="scientific">Portibacter lacus</name>
    <dbReference type="NCBI Taxonomy" id="1099794"/>
    <lineage>
        <taxon>Bacteria</taxon>
        <taxon>Pseudomonadati</taxon>
        <taxon>Bacteroidota</taxon>
        <taxon>Saprospiria</taxon>
        <taxon>Saprospirales</taxon>
        <taxon>Haliscomenobacteraceae</taxon>
        <taxon>Portibacter</taxon>
    </lineage>
</organism>
<proteinExistence type="predicted"/>
<dbReference type="AlphaFoldDB" id="A0AA37SQ41"/>
<reference evidence="1" key="1">
    <citation type="journal article" date="2014" name="Int. J. Syst. Evol. Microbiol.">
        <title>Complete genome sequence of Corynebacterium casei LMG S-19264T (=DSM 44701T), isolated from a smear-ripened cheese.</title>
        <authorList>
            <consortium name="US DOE Joint Genome Institute (JGI-PGF)"/>
            <person name="Walter F."/>
            <person name="Albersmeier A."/>
            <person name="Kalinowski J."/>
            <person name="Ruckert C."/>
        </authorList>
    </citation>
    <scope>NUCLEOTIDE SEQUENCE</scope>
    <source>
        <strain evidence="1">NBRC 108769</strain>
    </source>
</reference>
<accession>A0AA37SQ41</accession>
<keyword evidence="2" id="KW-1185">Reference proteome</keyword>
<comment type="caution">
    <text evidence="1">The sequence shown here is derived from an EMBL/GenBank/DDBJ whole genome shotgun (WGS) entry which is preliminary data.</text>
</comment>
<protein>
    <submittedName>
        <fullName evidence="1">Uncharacterized protein</fullName>
    </submittedName>
</protein>
<name>A0AA37SQ41_9BACT</name>
<dbReference type="EMBL" id="BSOH01000014">
    <property type="protein sequence ID" value="GLR17890.1"/>
    <property type="molecule type" value="Genomic_DNA"/>
</dbReference>
<evidence type="ECO:0000313" key="1">
    <source>
        <dbReference type="EMBL" id="GLR17890.1"/>
    </source>
</evidence>
<gene>
    <name evidence="1" type="ORF">GCM10007940_25050</name>
</gene>
<dbReference type="Proteomes" id="UP001156666">
    <property type="component" value="Unassembled WGS sequence"/>
</dbReference>
<evidence type="ECO:0000313" key="2">
    <source>
        <dbReference type="Proteomes" id="UP001156666"/>
    </source>
</evidence>